<gene>
    <name evidence="1" type="ORF">GSOID_T00015758001</name>
</gene>
<dbReference type="AlphaFoldDB" id="E4XNJ7"/>
<evidence type="ECO:0000313" key="1">
    <source>
        <dbReference type="EMBL" id="CBY11435.1"/>
    </source>
</evidence>
<organism evidence="1">
    <name type="scientific">Oikopleura dioica</name>
    <name type="common">Tunicate</name>
    <dbReference type="NCBI Taxonomy" id="34765"/>
    <lineage>
        <taxon>Eukaryota</taxon>
        <taxon>Metazoa</taxon>
        <taxon>Chordata</taxon>
        <taxon>Tunicata</taxon>
        <taxon>Appendicularia</taxon>
        <taxon>Copelata</taxon>
        <taxon>Oikopleuridae</taxon>
        <taxon>Oikopleura</taxon>
    </lineage>
</organism>
<evidence type="ECO:0000313" key="2">
    <source>
        <dbReference type="Proteomes" id="UP000001307"/>
    </source>
</evidence>
<keyword evidence="2" id="KW-1185">Reference proteome</keyword>
<dbReference type="Proteomes" id="UP000001307">
    <property type="component" value="Unassembled WGS sequence"/>
</dbReference>
<dbReference type="EMBL" id="FN653084">
    <property type="protein sequence ID" value="CBY11435.1"/>
    <property type="molecule type" value="Genomic_DNA"/>
</dbReference>
<sequence length="90" mass="11052">MNHSQPNLESDCRKYFSKKDLPQYSKKDYEQVRIERGKTQRELFDRMKRLEKLQNAKNELIRKESERHPKPEIKDAKLAKKYNFVQLRKK</sequence>
<protein>
    <submittedName>
        <fullName evidence="1">Uncharacterized protein</fullName>
    </submittedName>
</protein>
<reference evidence="1" key="1">
    <citation type="journal article" date="2010" name="Science">
        <title>Plasticity of animal genome architecture unmasked by rapid evolution of a pelagic tunicate.</title>
        <authorList>
            <person name="Denoeud F."/>
            <person name="Henriet S."/>
            <person name="Mungpakdee S."/>
            <person name="Aury J.M."/>
            <person name="Da Silva C."/>
            <person name="Brinkmann H."/>
            <person name="Mikhaleva J."/>
            <person name="Olsen L.C."/>
            <person name="Jubin C."/>
            <person name="Canestro C."/>
            <person name="Bouquet J.M."/>
            <person name="Danks G."/>
            <person name="Poulain J."/>
            <person name="Campsteijn C."/>
            <person name="Adamski M."/>
            <person name="Cross I."/>
            <person name="Yadetie F."/>
            <person name="Muffato M."/>
            <person name="Louis A."/>
            <person name="Butcher S."/>
            <person name="Tsagkogeorga G."/>
            <person name="Konrad A."/>
            <person name="Singh S."/>
            <person name="Jensen M.F."/>
            <person name="Cong E.H."/>
            <person name="Eikeseth-Otteraa H."/>
            <person name="Noel B."/>
            <person name="Anthouard V."/>
            <person name="Porcel B.M."/>
            <person name="Kachouri-Lafond R."/>
            <person name="Nishino A."/>
            <person name="Ugolini M."/>
            <person name="Chourrout P."/>
            <person name="Nishida H."/>
            <person name="Aasland R."/>
            <person name="Huzurbazar S."/>
            <person name="Westhof E."/>
            <person name="Delsuc F."/>
            <person name="Lehrach H."/>
            <person name="Reinhardt R."/>
            <person name="Weissenbach J."/>
            <person name="Roy S.W."/>
            <person name="Artiguenave F."/>
            <person name="Postlethwait J.H."/>
            <person name="Manak J.R."/>
            <person name="Thompson E.M."/>
            <person name="Jaillon O."/>
            <person name="Du Pasquier L."/>
            <person name="Boudinot P."/>
            <person name="Liberles D.A."/>
            <person name="Volff J.N."/>
            <person name="Philippe H."/>
            <person name="Lenhard B."/>
            <person name="Roest Crollius H."/>
            <person name="Wincker P."/>
            <person name="Chourrout D."/>
        </authorList>
    </citation>
    <scope>NUCLEOTIDE SEQUENCE [LARGE SCALE GENOMIC DNA]</scope>
</reference>
<accession>E4XNJ7</accession>
<proteinExistence type="predicted"/>
<dbReference type="InParanoid" id="E4XNJ7"/>
<name>E4XNJ7_OIKDI</name>